<accession>A0AAU9JWT2</accession>
<protein>
    <submittedName>
        <fullName evidence="1">Uncharacterized protein</fullName>
    </submittedName>
</protein>
<keyword evidence="2" id="KW-1185">Reference proteome</keyword>
<gene>
    <name evidence="1" type="ORF">BSTOLATCC_MIC55630</name>
</gene>
<dbReference type="EMBL" id="CAJZBQ010000054">
    <property type="protein sequence ID" value="CAG9332178.1"/>
    <property type="molecule type" value="Genomic_DNA"/>
</dbReference>
<evidence type="ECO:0000313" key="2">
    <source>
        <dbReference type="Proteomes" id="UP001162131"/>
    </source>
</evidence>
<evidence type="ECO:0000313" key="1">
    <source>
        <dbReference type="EMBL" id="CAG9332178.1"/>
    </source>
</evidence>
<proteinExistence type="predicted"/>
<comment type="caution">
    <text evidence="1">The sequence shown here is derived from an EMBL/GenBank/DDBJ whole genome shotgun (WGS) entry which is preliminary data.</text>
</comment>
<sequence>MSFLSARKFSRQGKVHDHANKIFTFREKNEQSALKRISADDVEKELKKVQREINSLNKIEKVKNKQSSSFLSPSREKIEQINKPTNLEAPPSTRYNPRINFIIPRSPGVLLRSVSSVSRKSKVYIPTCMDTDDLTCHYPVKSQQALEAEASYVDLDVLNEKVKQKRTDDLLNLSWSPVPSVSFDKQSPRKYNLTPQCDARFESINYFPQIFSKYKSTPCVDFNKISPRKEPYRSLSPPPYNWSDKIIKKKLDTGAVDMSKGANRFPEERYTTDTVNRQKAMDAYNMILPKTHTPTPNFEKVTSRKRNLPKIKEDYRKHIHDFL</sequence>
<dbReference type="Proteomes" id="UP001162131">
    <property type="component" value="Unassembled WGS sequence"/>
</dbReference>
<organism evidence="1 2">
    <name type="scientific">Blepharisma stoltei</name>
    <dbReference type="NCBI Taxonomy" id="1481888"/>
    <lineage>
        <taxon>Eukaryota</taxon>
        <taxon>Sar</taxon>
        <taxon>Alveolata</taxon>
        <taxon>Ciliophora</taxon>
        <taxon>Postciliodesmatophora</taxon>
        <taxon>Heterotrichea</taxon>
        <taxon>Heterotrichida</taxon>
        <taxon>Blepharismidae</taxon>
        <taxon>Blepharisma</taxon>
    </lineage>
</organism>
<name>A0AAU9JWT2_9CILI</name>
<dbReference type="AlphaFoldDB" id="A0AAU9JWT2"/>
<reference evidence="1" key="1">
    <citation type="submission" date="2021-09" db="EMBL/GenBank/DDBJ databases">
        <authorList>
            <consortium name="AG Swart"/>
            <person name="Singh M."/>
            <person name="Singh A."/>
            <person name="Seah K."/>
            <person name="Emmerich C."/>
        </authorList>
    </citation>
    <scope>NUCLEOTIDE SEQUENCE</scope>
    <source>
        <strain evidence="1">ATCC30299</strain>
    </source>
</reference>